<feature type="region of interest" description="Disordered" evidence="5">
    <location>
        <begin position="1"/>
        <end position="70"/>
    </location>
</feature>
<keyword evidence="2 4" id="KW-0863">Zinc-finger</keyword>
<name>A0A397UDF6_9GLOM</name>
<feature type="compositionally biased region" description="Polar residues" evidence="5">
    <location>
        <begin position="29"/>
        <end position="47"/>
    </location>
</feature>
<dbReference type="SUPFAM" id="SSF118310">
    <property type="entry name" value="AN1-like Zinc finger"/>
    <property type="match status" value="1"/>
</dbReference>
<dbReference type="Proteomes" id="UP000266673">
    <property type="component" value="Unassembled WGS sequence"/>
</dbReference>
<evidence type="ECO:0000256" key="2">
    <source>
        <dbReference type="ARBA" id="ARBA00022771"/>
    </source>
</evidence>
<dbReference type="PROSITE" id="PS51039">
    <property type="entry name" value="ZF_AN1"/>
    <property type="match status" value="1"/>
</dbReference>
<dbReference type="Pfam" id="PF01428">
    <property type="entry name" value="zf-AN1"/>
    <property type="match status" value="1"/>
</dbReference>
<dbReference type="EMBL" id="QKWP01001624">
    <property type="protein sequence ID" value="RIB07641.1"/>
    <property type="molecule type" value="Genomic_DNA"/>
</dbReference>
<evidence type="ECO:0000259" key="6">
    <source>
        <dbReference type="PROSITE" id="PS51039"/>
    </source>
</evidence>
<evidence type="ECO:0000256" key="1">
    <source>
        <dbReference type="ARBA" id="ARBA00022723"/>
    </source>
</evidence>
<organism evidence="7 8">
    <name type="scientific">Gigaspora rosea</name>
    <dbReference type="NCBI Taxonomy" id="44941"/>
    <lineage>
        <taxon>Eukaryota</taxon>
        <taxon>Fungi</taxon>
        <taxon>Fungi incertae sedis</taxon>
        <taxon>Mucoromycota</taxon>
        <taxon>Glomeromycotina</taxon>
        <taxon>Glomeromycetes</taxon>
        <taxon>Diversisporales</taxon>
        <taxon>Gigasporaceae</taxon>
        <taxon>Gigaspora</taxon>
    </lineage>
</organism>
<evidence type="ECO:0000256" key="4">
    <source>
        <dbReference type="PROSITE-ProRule" id="PRU00449"/>
    </source>
</evidence>
<feature type="compositionally biased region" description="Basic and acidic residues" evidence="5">
    <location>
        <begin position="164"/>
        <end position="198"/>
    </location>
</feature>
<dbReference type="InterPro" id="IPR035896">
    <property type="entry name" value="AN1-like_Znf"/>
</dbReference>
<dbReference type="InterPro" id="IPR000058">
    <property type="entry name" value="Znf_AN1"/>
</dbReference>
<protein>
    <recommendedName>
        <fullName evidence="6">AN1-type domain-containing protein</fullName>
    </recommendedName>
</protein>
<feature type="domain" description="AN1-type" evidence="6">
    <location>
        <begin position="128"/>
        <end position="177"/>
    </location>
</feature>
<dbReference type="Gene3D" id="4.10.1110.10">
    <property type="entry name" value="AN1-like Zinc finger"/>
    <property type="match status" value="1"/>
</dbReference>
<feature type="compositionally biased region" description="Basic and acidic residues" evidence="5">
    <location>
        <begin position="61"/>
        <end position="70"/>
    </location>
</feature>
<gene>
    <name evidence="7" type="ORF">C2G38_414507</name>
</gene>
<keyword evidence="8" id="KW-1185">Reference proteome</keyword>
<dbReference type="SMART" id="SM00154">
    <property type="entry name" value="ZnF_AN1"/>
    <property type="match status" value="1"/>
</dbReference>
<proteinExistence type="predicted"/>
<feature type="compositionally biased region" description="Acidic residues" evidence="5">
    <location>
        <begin position="19"/>
        <end position="28"/>
    </location>
</feature>
<evidence type="ECO:0000313" key="7">
    <source>
        <dbReference type="EMBL" id="RIB07641.1"/>
    </source>
</evidence>
<feature type="compositionally biased region" description="Basic residues" evidence="5">
    <location>
        <begin position="48"/>
        <end position="60"/>
    </location>
</feature>
<evidence type="ECO:0000256" key="5">
    <source>
        <dbReference type="SAM" id="MobiDB-lite"/>
    </source>
</evidence>
<feature type="compositionally biased region" description="Basic and acidic residues" evidence="5">
    <location>
        <begin position="206"/>
        <end position="219"/>
    </location>
</feature>
<keyword evidence="1" id="KW-0479">Metal-binding</keyword>
<dbReference type="AlphaFoldDB" id="A0A397UDF6"/>
<evidence type="ECO:0000313" key="8">
    <source>
        <dbReference type="Proteomes" id="UP000266673"/>
    </source>
</evidence>
<accession>A0A397UDF6</accession>
<reference evidence="7 8" key="1">
    <citation type="submission" date="2018-06" db="EMBL/GenBank/DDBJ databases">
        <title>Comparative genomics reveals the genomic features of Rhizophagus irregularis, R. cerebriforme, R. diaphanum and Gigaspora rosea, and their symbiotic lifestyle signature.</title>
        <authorList>
            <person name="Morin E."/>
            <person name="San Clemente H."/>
            <person name="Chen E.C.H."/>
            <person name="De La Providencia I."/>
            <person name="Hainaut M."/>
            <person name="Kuo A."/>
            <person name="Kohler A."/>
            <person name="Murat C."/>
            <person name="Tang N."/>
            <person name="Roy S."/>
            <person name="Loubradou J."/>
            <person name="Henrissat B."/>
            <person name="Grigoriev I.V."/>
            <person name="Corradi N."/>
            <person name="Roux C."/>
            <person name="Martin F.M."/>
        </authorList>
    </citation>
    <scope>NUCLEOTIDE SEQUENCE [LARGE SCALE GENOMIC DNA]</scope>
    <source>
        <strain evidence="7 8">DAOM 194757</strain>
    </source>
</reference>
<dbReference type="GO" id="GO:0008270">
    <property type="term" value="F:zinc ion binding"/>
    <property type="evidence" value="ECO:0007669"/>
    <property type="project" value="UniProtKB-KW"/>
</dbReference>
<feature type="compositionally biased region" description="Basic and acidic residues" evidence="5">
    <location>
        <begin position="1"/>
        <end position="14"/>
    </location>
</feature>
<keyword evidence="3" id="KW-0862">Zinc</keyword>
<dbReference type="OrthoDB" id="431929at2759"/>
<comment type="caution">
    <text evidence="7">The sequence shown here is derived from an EMBL/GenBank/DDBJ whole genome shotgun (WGS) entry which is preliminary data.</text>
</comment>
<sequence length="234" mass="26843">MEQGEIKTLEENTKLNDQVDVDSNDDGETNCNEAQNVELQGNTITNVKSKKKKKKKKKSNSSKETKEEKEAIEIIENDTKDKVVNNFAENNTVIGTNAKVEKSKKDQKLNKNSDDLDEIIAHIMGDDKPVSNSCSVPKCKQNLSILSHTCQYCNMKYCITHRHPESHSPKCAEKVKNSSKSEYKQESMRFITQERRDPGSTNAKKFNAEKSKEDLKKRYKEKLENIKREERGKK</sequence>
<feature type="region of interest" description="Disordered" evidence="5">
    <location>
        <begin position="164"/>
        <end position="219"/>
    </location>
</feature>
<evidence type="ECO:0000256" key="3">
    <source>
        <dbReference type="ARBA" id="ARBA00022833"/>
    </source>
</evidence>